<reference evidence="2 3" key="1">
    <citation type="submission" date="2020-08" db="EMBL/GenBank/DDBJ databases">
        <title>A Genomic Blueprint of the Chicken Gut Microbiome.</title>
        <authorList>
            <person name="Gilroy R."/>
            <person name="Ravi A."/>
            <person name="Getino M."/>
            <person name="Pursley I."/>
            <person name="Horton D.L."/>
            <person name="Alikhan N.-F."/>
            <person name="Baker D."/>
            <person name="Gharbi K."/>
            <person name="Hall N."/>
            <person name="Watson M."/>
            <person name="Adriaenssens E.M."/>
            <person name="Foster-Nyarko E."/>
            <person name="Jarju S."/>
            <person name="Secka A."/>
            <person name="Antonio M."/>
            <person name="Oren A."/>
            <person name="Chaudhuri R."/>
            <person name="La Ragione R.M."/>
            <person name="Hildebrand F."/>
            <person name="Pallen M.J."/>
        </authorList>
    </citation>
    <scope>NUCLEOTIDE SEQUENCE [LARGE SCALE GENOMIC DNA]</scope>
    <source>
        <strain evidence="2 3">Sa2BVA3</strain>
    </source>
</reference>
<accession>A0ABR8UGV8</accession>
<sequence>MTASRMLRLAAAGTVLLLAGCASSHILTGTPRAPIDPAQVSVYYGAPGVPYEEIALLETSSGAFTYGEQNKTDSVMRKLREEAASLGANGILFQGTADGYGGGGVSVGAGTGRFGGRSYTSGGVGVNISPRQKQGRGVAIWMANPPPERPPLPTPGN</sequence>
<proteinExistence type="predicted"/>
<dbReference type="EMBL" id="JACSQJ010000002">
    <property type="protein sequence ID" value="MBD7987250.1"/>
    <property type="molecule type" value="Genomic_DNA"/>
</dbReference>
<organism evidence="2 3">
    <name type="scientific">Luteimonas colneyensis</name>
    <dbReference type="NCBI Taxonomy" id="2762230"/>
    <lineage>
        <taxon>Bacteria</taxon>
        <taxon>Pseudomonadati</taxon>
        <taxon>Pseudomonadota</taxon>
        <taxon>Gammaproteobacteria</taxon>
        <taxon>Lysobacterales</taxon>
        <taxon>Lysobacteraceae</taxon>
        <taxon>Luteimonas</taxon>
    </lineage>
</organism>
<evidence type="ECO:0000313" key="3">
    <source>
        <dbReference type="Proteomes" id="UP000647183"/>
    </source>
</evidence>
<dbReference type="PROSITE" id="PS51257">
    <property type="entry name" value="PROKAR_LIPOPROTEIN"/>
    <property type="match status" value="1"/>
</dbReference>
<evidence type="ECO:0000313" key="2">
    <source>
        <dbReference type="EMBL" id="MBD7987250.1"/>
    </source>
</evidence>
<evidence type="ECO:0008006" key="4">
    <source>
        <dbReference type="Google" id="ProtNLM"/>
    </source>
</evidence>
<gene>
    <name evidence="2" type="ORF">H9645_04340</name>
</gene>
<feature type="chain" id="PRO_5046621887" description="DUF4156 domain-containing protein" evidence="1">
    <location>
        <begin position="25"/>
        <end position="157"/>
    </location>
</feature>
<protein>
    <recommendedName>
        <fullName evidence="4">DUF4156 domain-containing protein</fullName>
    </recommendedName>
</protein>
<name>A0ABR8UGV8_9GAMM</name>
<feature type="signal peptide" evidence="1">
    <location>
        <begin position="1"/>
        <end position="24"/>
    </location>
</feature>
<dbReference type="RefSeq" id="WP_191728521.1">
    <property type="nucleotide sequence ID" value="NZ_JACSQJ010000002.1"/>
</dbReference>
<keyword evidence="3" id="KW-1185">Reference proteome</keyword>
<comment type="caution">
    <text evidence="2">The sequence shown here is derived from an EMBL/GenBank/DDBJ whole genome shotgun (WGS) entry which is preliminary data.</text>
</comment>
<dbReference type="Proteomes" id="UP000647183">
    <property type="component" value="Unassembled WGS sequence"/>
</dbReference>
<keyword evidence="1" id="KW-0732">Signal</keyword>
<evidence type="ECO:0000256" key="1">
    <source>
        <dbReference type="SAM" id="SignalP"/>
    </source>
</evidence>